<keyword evidence="2" id="KW-0732">Signal</keyword>
<gene>
    <name evidence="3" type="ORF">J1M35_00615</name>
</gene>
<proteinExistence type="predicted"/>
<evidence type="ECO:0000313" key="3">
    <source>
        <dbReference type="EMBL" id="QTD45465.1"/>
    </source>
</evidence>
<dbReference type="AlphaFoldDB" id="A0A975H3N4"/>
<dbReference type="KEGG" id="otd:J1M35_00615"/>
<dbReference type="InterPro" id="IPR012899">
    <property type="entry name" value="LTXXQ"/>
</dbReference>
<feature type="compositionally biased region" description="Low complexity" evidence="1">
    <location>
        <begin position="31"/>
        <end position="40"/>
    </location>
</feature>
<keyword evidence="4" id="KW-1185">Reference proteome</keyword>
<dbReference type="RefSeq" id="WP_208009213.1">
    <property type="nucleotide sequence ID" value="NZ_CP071796.1"/>
</dbReference>
<dbReference type="EMBL" id="CP071796">
    <property type="protein sequence ID" value="QTD45465.1"/>
    <property type="molecule type" value="Genomic_DNA"/>
</dbReference>
<feature type="region of interest" description="Disordered" evidence="1">
    <location>
        <begin position="25"/>
        <end position="68"/>
    </location>
</feature>
<dbReference type="Pfam" id="PF07813">
    <property type="entry name" value="LTXXQ"/>
    <property type="match status" value="1"/>
</dbReference>
<organism evidence="3 4">
    <name type="scientific">Ottowia testudinis</name>
    <dbReference type="NCBI Taxonomy" id="2816950"/>
    <lineage>
        <taxon>Bacteria</taxon>
        <taxon>Pseudomonadati</taxon>
        <taxon>Pseudomonadota</taxon>
        <taxon>Betaproteobacteria</taxon>
        <taxon>Burkholderiales</taxon>
        <taxon>Comamonadaceae</taxon>
        <taxon>Ottowia</taxon>
    </lineage>
</organism>
<name>A0A975H3N4_9BURK</name>
<dbReference type="Proteomes" id="UP000663903">
    <property type="component" value="Chromosome"/>
</dbReference>
<accession>A0A975H3N4</accession>
<protein>
    <submittedName>
        <fullName evidence="3">Spy/CpxP family protein refolding chaperone</fullName>
    </submittedName>
</protein>
<reference evidence="3" key="1">
    <citation type="submission" date="2021-03" db="EMBL/GenBank/DDBJ databases">
        <title>Ottowia sp. 27C isolated from the cloaca of a Giant Asian pond turtle (Heosemys grandis).</title>
        <authorList>
            <person name="Spergser J."/>
            <person name="Busse H.-J."/>
        </authorList>
    </citation>
    <scope>NUCLEOTIDE SEQUENCE</scope>
    <source>
        <strain evidence="3">27C</strain>
    </source>
</reference>
<sequence>MTQQPKRLFIIATLATLGAVAMAQTPPPAGHAPAAGEASATRPAPGDRRGRMDPAQMQQRMAERHAQRMADLKAQLKLNPSQEGAWNTYSAAMQPPANLQRQRMARAEFAKLTAPQRIDHMQQRGAERQAQMKQRGDAVKAFYAQLTPEQQKVYDERAMRGGPGEGKRGGGRHGHHSMGPGPR</sequence>
<evidence type="ECO:0000256" key="2">
    <source>
        <dbReference type="SAM" id="SignalP"/>
    </source>
</evidence>
<dbReference type="GO" id="GO:0042597">
    <property type="term" value="C:periplasmic space"/>
    <property type="evidence" value="ECO:0007669"/>
    <property type="project" value="InterPro"/>
</dbReference>
<evidence type="ECO:0000313" key="4">
    <source>
        <dbReference type="Proteomes" id="UP000663903"/>
    </source>
</evidence>
<evidence type="ECO:0000256" key="1">
    <source>
        <dbReference type="SAM" id="MobiDB-lite"/>
    </source>
</evidence>
<feature type="chain" id="PRO_5037179592" evidence="2">
    <location>
        <begin position="24"/>
        <end position="183"/>
    </location>
</feature>
<feature type="region of interest" description="Disordered" evidence="1">
    <location>
        <begin position="146"/>
        <end position="183"/>
    </location>
</feature>
<feature type="signal peptide" evidence="2">
    <location>
        <begin position="1"/>
        <end position="23"/>
    </location>
</feature>